<dbReference type="GO" id="GO:0038177">
    <property type="term" value="F:death receptor agonist activity"/>
    <property type="evidence" value="ECO:0007669"/>
    <property type="project" value="TreeGrafter"/>
</dbReference>
<dbReference type="Pfam" id="PF00229">
    <property type="entry name" value="TNF"/>
    <property type="match status" value="1"/>
</dbReference>
<feature type="region of interest" description="Disordered" evidence="7">
    <location>
        <begin position="1"/>
        <end position="69"/>
    </location>
</feature>
<evidence type="ECO:0000256" key="6">
    <source>
        <dbReference type="ARBA" id="ARBA00023180"/>
    </source>
</evidence>
<dbReference type="AlphaFoldDB" id="A0A401RVK9"/>
<keyword evidence="3" id="KW-0202">Cytokine</keyword>
<dbReference type="GO" id="GO:0005164">
    <property type="term" value="F:tumor necrosis factor receptor binding"/>
    <property type="evidence" value="ECO:0007669"/>
    <property type="project" value="InterPro"/>
</dbReference>
<keyword evidence="6" id="KW-0325">Glycoprotein</keyword>
<evidence type="ECO:0000256" key="1">
    <source>
        <dbReference type="ARBA" id="ARBA00004613"/>
    </source>
</evidence>
<proteinExistence type="inferred from homology"/>
<reference evidence="9 10" key="1">
    <citation type="journal article" date="2018" name="Nat. Ecol. Evol.">
        <title>Shark genomes provide insights into elasmobranch evolution and the origin of vertebrates.</title>
        <authorList>
            <person name="Hara Y"/>
            <person name="Yamaguchi K"/>
            <person name="Onimaru K"/>
            <person name="Kadota M"/>
            <person name="Koyanagi M"/>
            <person name="Keeley SD"/>
            <person name="Tatsumi K"/>
            <person name="Tanaka K"/>
            <person name="Motone F"/>
            <person name="Kageyama Y"/>
            <person name="Nozu R"/>
            <person name="Adachi N"/>
            <person name="Nishimura O"/>
            <person name="Nakagawa R"/>
            <person name="Tanegashima C"/>
            <person name="Kiyatake I"/>
            <person name="Matsumoto R"/>
            <person name="Murakumo K"/>
            <person name="Nishida K"/>
            <person name="Terakita A"/>
            <person name="Kuratani S"/>
            <person name="Sato K"/>
            <person name="Hyodo S Kuraku.S."/>
        </authorList>
    </citation>
    <scope>NUCLEOTIDE SEQUENCE [LARGE SCALE GENOMIC DNA]</scope>
</reference>
<dbReference type="GO" id="GO:0005123">
    <property type="term" value="F:death receptor binding"/>
    <property type="evidence" value="ECO:0007669"/>
    <property type="project" value="TreeGrafter"/>
</dbReference>
<dbReference type="PANTHER" id="PTHR15151:SF13">
    <property type="entry name" value="ECTODYSPLASIN-A"/>
    <property type="match status" value="1"/>
</dbReference>
<dbReference type="PANTHER" id="PTHR15151">
    <property type="entry name" value="PROTEIN EIGER"/>
    <property type="match status" value="1"/>
</dbReference>
<dbReference type="GO" id="GO:0048513">
    <property type="term" value="P:animal organ development"/>
    <property type="evidence" value="ECO:0007669"/>
    <property type="project" value="TreeGrafter"/>
</dbReference>
<keyword evidence="4" id="KW-0964">Secreted</keyword>
<dbReference type="GO" id="GO:0005615">
    <property type="term" value="C:extracellular space"/>
    <property type="evidence" value="ECO:0007669"/>
    <property type="project" value="UniProtKB-KW"/>
</dbReference>
<feature type="compositionally biased region" description="Pro residues" evidence="7">
    <location>
        <begin position="39"/>
        <end position="57"/>
    </location>
</feature>
<evidence type="ECO:0000259" key="8">
    <source>
        <dbReference type="PROSITE" id="PS50049"/>
    </source>
</evidence>
<name>A0A401RVK9_CHIPU</name>
<dbReference type="STRING" id="137246.A0A401RVK9"/>
<keyword evidence="10" id="KW-1185">Reference proteome</keyword>
<keyword evidence="5" id="KW-1015">Disulfide bond</keyword>
<dbReference type="OMA" id="CTRSIEN"/>
<evidence type="ECO:0000256" key="4">
    <source>
        <dbReference type="ARBA" id="ARBA00022525"/>
    </source>
</evidence>
<dbReference type="GO" id="GO:0006955">
    <property type="term" value="P:immune response"/>
    <property type="evidence" value="ECO:0007669"/>
    <property type="project" value="InterPro"/>
</dbReference>
<dbReference type="Pfam" id="PF01391">
    <property type="entry name" value="Collagen"/>
    <property type="match status" value="1"/>
</dbReference>
<evidence type="ECO:0000256" key="2">
    <source>
        <dbReference type="ARBA" id="ARBA00008670"/>
    </source>
</evidence>
<evidence type="ECO:0000313" key="9">
    <source>
        <dbReference type="EMBL" id="GCC22156.1"/>
    </source>
</evidence>
<feature type="compositionally biased region" description="Pro residues" evidence="7">
    <location>
        <begin position="1"/>
        <end position="25"/>
    </location>
</feature>
<evidence type="ECO:0000256" key="7">
    <source>
        <dbReference type="SAM" id="MobiDB-lite"/>
    </source>
</evidence>
<dbReference type="Gene3D" id="2.60.120.40">
    <property type="match status" value="1"/>
</dbReference>
<evidence type="ECO:0000256" key="3">
    <source>
        <dbReference type="ARBA" id="ARBA00022514"/>
    </source>
</evidence>
<dbReference type="SUPFAM" id="SSF49842">
    <property type="entry name" value="TNF-like"/>
    <property type="match status" value="1"/>
</dbReference>
<dbReference type="OrthoDB" id="6159739at2759"/>
<evidence type="ECO:0000313" key="10">
    <source>
        <dbReference type="Proteomes" id="UP000287033"/>
    </source>
</evidence>
<evidence type="ECO:0000256" key="5">
    <source>
        <dbReference type="ARBA" id="ARBA00023157"/>
    </source>
</evidence>
<organism evidence="9 10">
    <name type="scientific">Chiloscyllium punctatum</name>
    <name type="common">Brownbanded bambooshark</name>
    <name type="synonym">Hemiscyllium punctatum</name>
    <dbReference type="NCBI Taxonomy" id="137246"/>
    <lineage>
        <taxon>Eukaryota</taxon>
        <taxon>Metazoa</taxon>
        <taxon>Chordata</taxon>
        <taxon>Craniata</taxon>
        <taxon>Vertebrata</taxon>
        <taxon>Chondrichthyes</taxon>
        <taxon>Elasmobranchii</taxon>
        <taxon>Galeomorphii</taxon>
        <taxon>Galeoidea</taxon>
        <taxon>Orectolobiformes</taxon>
        <taxon>Hemiscylliidae</taxon>
        <taxon>Chiloscyllium</taxon>
    </lineage>
</organism>
<sequence>MGPPGPQGPQGPPGPPGPQGPPGIPGIPGIPGTAVLAAPGPPGPPGQPGPPGPPGPPGTSDKAADSRPPMAVVHLQGHDSVIQVKQGGVLADWVRSSLSHKVFRLHSRSGQLEVLVDGTYFIYSQVEVYYINFTDFASHEVLVDDKPFLQCTRSIENRKSKFNTCYTAGVCLLKARQKITVKMTYEDTVVNMSQHTTFFGAVRLSDSP</sequence>
<dbReference type="GO" id="GO:0005125">
    <property type="term" value="F:cytokine activity"/>
    <property type="evidence" value="ECO:0007669"/>
    <property type="project" value="UniProtKB-KW"/>
</dbReference>
<protein>
    <recommendedName>
        <fullName evidence="8">THD domain-containing protein</fullName>
    </recommendedName>
</protein>
<gene>
    <name evidence="9" type="ORF">chiPu_0000541</name>
</gene>
<comment type="similarity">
    <text evidence="2">Belongs to the tumor necrosis factor family.</text>
</comment>
<dbReference type="InterPro" id="IPR051748">
    <property type="entry name" value="TNF_Ligand_Superfamily"/>
</dbReference>
<accession>A0A401RVK9</accession>
<dbReference type="Proteomes" id="UP000287033">
    <property type="component" value="Unassembled WGS sequence"/>
</dbReference>
<comment type="subcellular location">
    <subcellularLocation>
        <location evidence="1">Secreted</location>
    </subcellularLocation>
</comment>
<dbReference type="EMBL" id="BEZZ01000007">
    <property type="protein sequence ID" value="GCC22156.1"/>
    <property type="molecule type" value="Genomic_DNA"/>
</dbReference>
<dbReference type="GO" id="GO:0016020">
    <property type="term" value="C:membrane"/>
    <property type="evidence" value="ECO:0007669"/>
    <property type="project" value="InterPro"/>
</dbReference>
<dbReference type="InterPro" id="IPR006052">
    <property type="entry name" value="TNF_dom"/>
</dbReference>
<comment type="caution">
    <text evidence="9">The sequence shown here is derived from an EMBL/GenBank/DDBJ whole genome shotgun (WGS) entry which is preliminary data.</text>
</comment>
<dbReference type="PROSITE" id="PS50049">
    <property type="entry name" value="THD_2"/>
    <property type="match status" value="1"/>
</dbReference>
<dbReference type="InterPro" id="IPR008160">
    <property type="entry name" value="Collagen"/>
</dbReference>
<feature type="domain" description="THD" evidence="8">
    <location>
        <begin position="71"/>
        <end position="204"/>
    </location>
</feature>
<dbReference type="InterPro" id="IPR008983">
    <property type="entry name" value="Tumour_necrosis_fac-like_dom"/>
</dbReference>